<dbReference type="GO" id="GO:0015808">
    <property type="term" value="P:L-alanine transport"/>
    <property type="evidence" value="ECO:0007669"/>
    <property type="project" value="TreeGrafter"/>
</dbReference>
<dbReference type="GO" id="GO:0015190">
    <property type="term" value="F:L-leucine transmembrane transporter activity"/>
    <property type="evidence" value="ECO:0007669"/>
    <property type="project" value="TreeGrafter"/>
</dbReference>
<dbReference type="PANTHER" id="PTHR11795">
    <property type="entry name" value="BRANCHED-CHAIN AMINO ACID TRANSPORT SYSTEM PERMEASE PROTEIN LIVH"/>
    <property type="match status" value="1"/>
</dbReference>
<feature type="transmembrane region" description="Helical" evidence="10">
    <location>
        <begin position="239"/>
        <end position="263"/>
    </location>
</feature>
<dbReference type="InterPro" id="IPR001851">
    <property type="entry name" value="ABC_transp_permease"/>
</dbReference>
<keyword evidence="4" id="KW-0997">Cell inner membrane</keyword>
<dbReference type="InterPro" id="IPR052157">
    <property type="entry name" value="BCAA_transport_permease"/>
</dbReference>
<evidence type="ECO:0000256" key="6">
    <source>
        <dbReference type="ARBA" id="ARBA00022970"/>
    </source>
</evidence>
<evidence type="ECO:0000256" key="9">
    <source>
        <dbReference type="ARBA" id="ARBA00037998"/>
    </source>
</evidence>
<evidence type="ECO:0000256" key="10">
    <source>
        <dbReference type="SAM" id="Phobius"/>
    </source>
</evidence>
<evidence type="ECO:0000256" key="4">
    <source>
        <dbReference type="ARBA" id="ARBA00022519"/>
    </source>
</evidence>
<dbReference type="GO" id="GO:0005886">
    <property type="term" value="C:plasma membrane"/>
    <property type="evidence" value="ECO:0007669"/>
    <property type="project" value="UniProtKB-SubCell"/>
</dbReference>
<keyword evidence="6" id="KW-0029">Amino-acid transport</keyword>
<feature type="transmembrane region" description="Helical" evidence="10">
    <location>
        <begin position="66"/>
        <end position="90"/>
    </location>
</feature>
<dbReference type="Pfam" id="PF02653">
    <property type="entry name" value="BPD_transp_2"/>
    <property type="match status" value="1"/>
</dbReference>
<feature type="transmembrane region" description="Helical" evidence="10">
    <location>
        <begin position="34"/>
        <end position="54"/>
    </location>
</feature>
<protein>
    <submittedName>
        <fullName evidence="11">High-affinity branched-chain amino acid transport system permease protein LivH</fullName>
    </submittedName>
</protein>
<evidence type="ECO:0000256" key="8">
    <source>
        <dbReference type="ARBA" id="ARBA00023136"/>
    </source>
</evidence>
<sequence>MSDFLQQVVIGVQLGSIYALIALGYTMVYGVLRLINFAHGDVFMVGAFVGFYAARALKLEEQPTLAGALITLLPVLLLAMVACAVLGLVIERLAYRPLRRAPRLTALITAIGVSLFLENAGQLLFGADPKFFPSVTPQGAGATLNLGGATISKDQLVLVVAAALLMAVLWYIVQRTRIGRAMRAVSHDADAAALMGINTDTVIAFTFGLGAALAGAGGMLFAALTYAKILPLMGIAIGLKAFVAAVVGGIGSIPGAMLGGLLMGLSESFVRGSGFSRWTEAVAFVLLIGVLLLRPAGLLGRFAPEKV</sequence>
<dbReference type="GO" id="GO:0042941">
    <property type="term" value="P:D-alanine transmembrane transport"/>
    <property type="evidence" value="ECO:0007669"/>
    <property type="project" value="TreeGrafter"/>
</dbReference>
<accession>A0A6J4H7F1</accession>
<dbReference type="GO" id="GO:0015188">
    <property type="term" value="F:L-isoleucine transmembrane transporter activity"/>
    <property type="evidence" value="ECO:0007669"/>
    <property type="project" value="TreeGrafter"/>
</dbReference>
<name>A0A6J4H7F1_9BACT</name>
<dbReference type="GO" id="GO:1903806">
    <property type="term" value="P:L-isoleucine import across plasma membrane"/>
    <property type="evidence" value="ECO:0007669"/>
    <property type="project" value="TreeGrafter"/>
</dbReference>
<feature type="transmembrane region" description="Helical" evidence="10">
    <location>
        <begin position="275"/>
        <end position="293"/>
    </location>
</feature>
<evidence type="ECO:0000256" key="7">
    <source>
        <dbReference type="ARBA" id="ARBA00022989"/>
    </source>
</evidence>
<evidence type="ECO:0000256" key="3">
    <source>
        <dbReference type="ARBA" id="ARBA00022475"/>
    </source>
</evidence>
<evidence type="ECO:0000256" key="2">
    <source>
        <dbReference type="ARBA" id="ARBA00022448"/>
    </source>
</evidence>
<feature type="transmembrane region" description="Helical" evidence="10">
    <location>
        <begin position="202"/>
        <end position="227"/>
    </location>
</feature>
<proteinExistence type="inferred from homology"/>
<keyword evidence="5 10" id="KW-0812">Transmembrane</keyword>
<evidence type="ECO:0000256" key="1">
    <source>
        <dbReference type="ARBA" id="ARBA00004651"/>
    </source>
</evidence>
<comment type="subcellular location">
    <subcellularLocation>
        <location evidence="1">Cell membrane</location>
        <topology evidence="1">Multi-pass membrane protein</topology>
    </subcellularLocation>
</comment>
<gene>
    <name evidence="11" type="ORF">AVDCRST_MAG63-202</name>
</gene>
<organism evidence="11">
    <name type="scientific">uncultured Armatimonadetes bacterium</name>
    <dbReference type="NCBI Taxonomy" id="157466"/>
    <lineage>
        <taxon>Bacteria</taxon>
        <taxon>Bacillati</taxon>
        <taxon>Armatimonadota</taxon>
        <taxon>environmental samples</taxon>
    </lineage>
</organism>
<comment type="similarity">
    <text evidence="9">Belongs to the binding-protein-dependent transport system permease family. LivHM subfamily.</text>
</comment>
<keyword evidence="2" id="KW-0813">Transport</keyword>
<dbReference type="PANTHER" id="PTHR11795:SF371">
    <property type="entry name" value="HIGH-AFFINITY BRANCHED-CHAIN AMINO ACID TRANSPORT SYSTEM PERMEASE PROTEIN LIVH"/>
    <property type="match status" value="1"/>
</dbReference>
<keyword evidence="3" id="KW-1003">Cell membrane</keyword>
<feature type="transmembrane region" description="Helical" evidence="10">
    <location>
        <begin position="6"/>
        <end position="27"/>
    </location>
</feature>
<dbReference type="GO" id="GO:0015192">
    <property type="term" value="F:L-phenylalanine transmembrane transporter activity"/>
    <property type="evidence" value="ECO:0007669"/>
    <property type="project" value="TreeGrafter"/>
</dbReference>
<evidence type="ECO:0000256" key="5">
    <source>
        <dbReference type="ARBA" id="ARBA00022692"/>
    </source>
</evidence>
<feature type="transmembrane region" description="Helical" evidence="10">
    <location>
        <begin position="156"/>
        <end position="173"/>
    </location>
</feature>
<reference evidence="11" key="1">
    <citation type="submission" date="2020-02" db="EMBL/GenBank/DDBJ databases">
        <authorList>
            <person name="Meier V. D."/>
        </authorList>
    </citation>
    <scope>NUCLEOTIDE SEQUENCE</scope>
    <source>
        <strain evidence="11">AVDCRST_MAG63</strain>
    </source>
</reference>
<evidence type="ECO:0000313" key="11">
    <source>
        <dbReference type="EMBL" id="CAA9215477.1"/>
    </source>
</evidence>
<dbReference type="EMBL" id="CADCTO010000024">
    <property type="protein sequence ID" value="CAA9215477.1"/>
    <property type="molecule type" value="Genomic_DNA"/>
</dbReference>
<dbReference type="AlphaFoldDB" id="A0A6J4H7F1"/>
<keyword evidence="7 10" id="KW-1133">Transmembrane helix</keyword>
<keyword evidence="8 10" id="KW-0472">Membrane</keyword>
<dbReference type="GO" id="GO:0005304">
    <property type="term" value="F:L-valine transmembrane transporter activity"/>
    <property type="evidence" value="ECO:0007669"/>
    <property type="project" value="TreeGrafter"/>
</dbReference>
<dbReference type="CDD" id="cd06582">
    <property type="entry name" value="TM_PBP1_LivH_like"/>
    <property type="match status" value="1"/>
</dbReference>